<dbReference type="WBParaSite" id="ASIM_0000806001-mRNA-1">
    <property type="protein sequence ID" value="ASIM_0000806001-mRNA-1"/>
    <property type="gene ID" value="ASIM_0000806001"/>
</dbReference>
<keyword evidence="3" id="KW-1185">Reference proteome</keyword>
<organism evidence="4">
    <name type="scientific">Anisakis simplex</name>
    <name type="common">Herring worm</name>
    <dbReference type="NCBI Taxonomy" id="6269"/>
    <lineage>
        <taxon>Eukaryota</taxon>
        <taxon>Metazoa</taxon>
        <taxon>Ecdysozoa</taxon>
        <taxon>Nematoda</taxon>
        <taxon>Chromadorea</taxon>
        <taxon>Rhabditida</taxon>
        <taxon>Spirurina</taxon>
        <taxon>Ascaridomorpha</taxon>
        <taxon>Ascaridoidea</taxon>
        <taxon>Anisakidae</taxon>
        <taxon>Anisakis</taxon>
        <taxon>Anisakis simplex complex</taxon>
    </lineage>
</organism>
<dbReference type="GO" id="GO:0005524">
    <property type="term" value="F:ATP binding"/>
    <property type="evidence" value="ECO:0007669"/>
    <property type="project" value="UniProtKB-UniRule"/>
</dbReference>
<protein>
    <submittedName>
        <fullName evidence="4">Protein kinase domain-containing protein</fullName>
    </submittedName>
</protein>
<evidence type="ECO:0000313" key="4">
    <source>
        <dbReference type="WBParaSite" id="ASIM_0000806001-mRNA-1"/>
    </source>
</evidence>
<accession>A0A0M3JK87</accession>
<keyword evidence="1" id="KW-0067">ATP-binding</keyword>
<dbReference type="EMBL" id="UYRR01019786">
    <property type="protein sequence ID" value="VDK30120.1"/>
    <property type="molecule type" value="Genomic_DNA"/>
</dbReference>
<keyword evidence="1" id="KW-0547">Nucleotide-binding</keyword>
<dbReference type="PROSITE" id="PS00107">
    <property type="entry name" value="PROTEIN_KINASE_ATP"/>
    <property type="match status" value="1"/>
</dbReference>
<reference evidence="4" key="1">
    <citation type="submission" date="2017-02" db="UniProtKB">
        <authorList>
            <consortium name="WormBaseParasite"/>
        </authorList>
    </citation>
    <scope>IDENTIFICATION</scope>
</reference>
<dbReference type="SUPFAM" id="SSF56112">
    <property type="entry name" value="Protein kinase-like (PK-like)"/>
    <property type="match status" value="1"/>
</dbReference>
<evidence type="ECO:0000256" key="1">
    <source>
        <dbReference type="PROSITE-ProRule" id="PRU10141"/>
    </source>
</evidence>
<dbReference type="Gene3D" id="3.30.200.20">
    <property type="entry name" value="Phosphorylase Kinase, domain 1"/>
    <property type="match status" value="1"/>
</dbReference>
<dbReference type="OrthoDB" id="5819088at2759"/>
<proteinExistence type="predicted"/>
<dbReference type="InterPro" id="IPR017441">
    <property type="entry name" value="Protein_kinase_ATP_BS"/>
</dbReference>
<evidence type="ECO:0000313" key="2">
    <source>
        <dbReference type="EMBL" id="VDK30120.1"/>
    </source>
</evidence>
<dbReference type="Proteomes" id="UP000267096">
    <property type="component" value="Unassembled WGS sequence"/>
</dbReference>
<name>A0A0M3JK87_ANISI</name>
<evidence type="ECO:0000313" key="3">
    <source>
        <dbReference type="Proteomes" id="UP000267096"/>
    </source>
</evidence>
<feature type="binding site" evidence="1">
    <location>
        <position position="78"/>
    </location>
    <ligand>
        <name>ATP</name>
        <dbReference type="ChEBI" id="CHEBI:30616"/>
    </ligand>
</feature>
<dbReference type="InterPro" id="IPR011009">
    <property type="entry name" value="Kinase-like_dom_sf"/>
</dbReference>
<sequence length="95" mass="11101">MKIIFDIEDEFGNDQLPVTSSCTLNRDRWSNGTIRMPNSWNDVTIPFNQIEFKKQSLIGRGRFAEVHKANWFGDVAVKLLNMDHVDEERQLEAFK</sequence>
<dbReference type="AlphaFoldDB" id="A0A0M3JK87"/>
<reference evidence="2 3" key="2">
    <citation type="submission" date="2018-11" db="EMBL/GenBank/DDBJ databases">
        <authorList>
            <consortium name="Pathogen Informatics"/>
        </authorList>
    </citation>
    <scope>NUCLEOTIDE SEQUENCE [LARGE SCALE GENOMIC DNA]</scope>
</reference>
<gene>
    <name evidence="2" type="ORF">ASIM_LOCUS7814</name>
</gene>